<evidence type="ECO:0000256" key="5">
    <source>
        <dbReference type="ARBA" id="ARBA00022692"/>
    </source>
</evidence>
<comment type="subcellular location">
    <subcellularLocation>
        <location evidence="1 11">Cell outer membrane</location>
        <topology evidence="1 11">Multi-pass membrane protein</topology>
    </subcellularLocation>
</comment>
<dbReference type="PANTHER" id="PTHR30069:SF29">
    <property type="entry name" value="HEMOGLOBIN AND HEMOGLOBIN-HAPTOGLOBIN-BINDING PROTEIN 1-RELATED"/>
    <property type="match status" value="1"/>
</dbReference>
<keyword evidence="3 11" id="KW-0813">Transport</keyword>
<dbReference type="SUPFAM" id="SSF56935">
    <property type="entry name" value="Porins"/>
    <property type="match status" value="1"/>
</dbReference>
<evidence type="ECO:0000259" key="15">
    <source>
        <dbReference type="Pfam" id="PF00593"/>
    </source>
</evidence>
<feature type="region of interest" description="Disordered" evidence="13">
    <location>
        <begin position="227"/>
        <end position="249"/>
    </location>
</feature>
<keyword evidence="18" id="KW-1185">Reference proteome</keyword>
<dbReference type="PROSITE" id="PS52016">
    <property type="entry name" value="TONB_DEPENDENT_REC_3"/>
    <property type="match status" value="1"/>
</dbReference>
<evidence type="ECO:0000256" key="2">
    <source>
        <dbReference type="ARBA" id="ARBA00009810"/>
    </source>
</evidence>
<dbReference type="Gene3D" id="2.170.130.10">
    <property type="entry name" value="TonB-dependent receptor, plug domain"/>
    <property type="match status" value="1"/>
</dbReference>
<keyword evidence="6 14" id="KW-0732">Signal</keyword>
<keyword evidence="9 17" id="KW-0675">Receptor</keyword>
<protein>
    <submittedName>
        <fullName evidence="17">TonB-dependent receptor</fullName>
    </submittedName>
</protein>
<evidence type="ECO:0000256" key="10">
    <source>
        <dbReference type="ARBA" id="ARBA00023237"/>
    </source>
</evidence>
<keyword evidence="8 11" id="KW-0472">Membrane</keyword>
<dbReference type="NCBIfam" id="TIGR01786">
    <property type="entry name" value="TonB-hemlactrns"/>
    <property type="match status" value="1"/>
</dbReference>
<keyword evidence="5 11" id="KW-0812">Transmembrane</keyword>
<feature type="chain" id="PRO_5047165901" evidence="14">
    <location>
        <begin position="24"/>
        <end position="730"/>
    </location>
</feature>
<dbReference type="CDD" id="cd01347">
    <property type="entry name" value="ligand_gated_channel"/>
    <property type="match status" value="1"/>
</dbReference>
<evidence type="ECO:0000256" key="3">
    <source>
        <dbReference type="ARBA" id="ARBA00022448"/>
    </source>
</evidence>
<gene>
    <name evidence="17" type="ORF">GCM10007935_38340</name>
</gene>
<reference evidence="18" key="1">
    <citation type="journal article" date="2019" name="Int. J. Syst. Evol. Microbiol.">
        <title>The Global Catalogue of Microorganisms (GCM) 10K type strain sequencing project: providing services to taxonomists for standard genome sequencing and annotation.</title>
        <authorList>
            <consortium name="The Broad Institute Genomics Platform"/>
            <consortium name="The Broad Institute Genome Sequencing Center for Infectious Disease"/>
            <person name="Wu L."/>
            <person name="Ma J."/>
        </authorList>
    </citation>
    <scope>NUCLEOTIDE SEQUENCE [LARGE SCALE GENOMIC DNA]</scope>
    <source>
        <strain evidence="18">NBRC 109341</strain>
    </source>
</reference>
<dbReference type="InterPro" id="IPR036942">
    <property type="entry name" value="Beta-barrel_TonB_sf"/>
</dbReference>
<evidence type="ECO:0000256" key="1">
    <source>
        <dbReference type="ARBA" id="ARBA00004571"/>
    </source>
</evidence>
<evidence type="ECO:0000256" key="9">
    <source>
        <dbReference type="ARBA" id="ARBA00023170"/>
    </source>
</evidence>
<dbReference type="EMBL" id="BSPB01000055">
    <property type="protein sequence ID" value="GLS16394.1"/>
    <property type="molecule type" value="Genomic_DNA"/>
</dbReference>
<dbReference type="InterPro" id="IPR012910">
    <property type="entry name" value="Plug_dom"/>
</dbReference>
<feature type="region of interest" description="Disordered" evidence="13">
    <location>
        <begin position="333"/>
        <end position="354"/>
    </location>
</feature>
<evidence type="ECO:0000256" key="4">
    <source>
        <dbReference type="ARBA" id="ARBA00022452"/>
    </source>
</evidence>
<comment type="similarity">
    <text evidence="2 11 12">Belongs to the TonB-dependent receptor family.</text>
</comment>
<evidence type="ECO:0000256" key="14">
    <source>
        <dbReference type="SAM" id="SignalP"/>
    </source>
</evidence>
<evidence type="ECO:0000256" key="8">
    <source>
        <dbReference type="ARBA" id="ARBA00023136"/>
    </source>
</evidence>
<dbReference type="NCBIfam" id="TIGR01785">
    <property type="entry name" value="TonB-hemin"/>
    <property type="match status" value="1"/>
</dbReference>
<evidence type="ECO:0000259" key="16">
    <source>
        <dbReference type="Pfam" id="PF07715"/>
    </source>
</evidence>
<evidence type="ECO:0000313" key="18">
    <source>
        <dbReference type="Proteomes" id="UP001156903"/>
    </source>
</evidence>
<dbReference type="InterPro" id="IPR011276">
    <property type="entry name" value="TonB_haem/Hb_rcpt"/>
</dbReference>
<feature type="domain" description="TonB-dependent receptor-like beta-barrel" evidence="15">
    <location>
        <begin position="291"/>
        <end position="691"/>
    </location>
</feature>
<evidence type="ECO:0000313" key="17">
    <source>
        <dbReference type="EMBL" id="GLS16394.1"/>
    </source>
</evidence>
<keyword evidence="10 11" id="KW-0998">Cell outer membrane</keyword>
<dbReference type="InterPro" id="IPR039426">
    <property type="entry name" value="TonB-dep_rcpt-like"/>
</dbReference>
<feature type="compositionally biased region" description="Polar residues" evidence="13">
    <location>
        <begin position="227"/>
        <end position="245"/>
    </location>
</feature>
<feature type="domain" description="TonB-dependent receptor plug" evidence="16">
    <location>
        <begin position="45"/>
        <end position="166"/>
    </location>
</feature>
<evidence type="ECO:0000256" key="11">
    <source>
        <dbReference type="PROSITE-ProRule" id="PRU01360"/>
    </source>
</evidence>
<feature type="signal peptide" evidence="14">
    <location>
        <begin position="1"/>
        <end position="23"/>
    </location>
</feature>
<accession>A0ABQ6CCI9</accession>
<evidence type="ECO:0000256" key="6">
    <source>
        <dbReference type="ARBA" id="ARBA00022729"/>
    </source>
</evidence>
<evidence type="ECO:0000256" key="7">
    <source>
        <dbReference type="ARBA" id="ARBA00023077"/>
    </source>
</evidence>
<evidence type="ECO:0000256" key="13">
    <source>
        <dbReference type="SAM" id="MobiDB-lite"/>
    </source>
</evidence>
<name>A0ABQ6CCI9_9BURK</name>
<sequence length="730" mass="78824">MPALSPLCLACAAALSVPGAAWAQAAPVTLKEVVVSGSRSERALDEVPASVDVLTGEDLDGAQVQDIRDLARELPNVSVKRAAQRFSGVSPGGTGRDGNAGFNVRGLEGNRVLLTVDGIRVPRELTSGVFGSASFGRDYYDLGLISRVEILRGASSALYGSDGLAGMVAMSTTEPAELLKAGQTFGGRVGLKLDSENDSRGVGLTLAGRPSDTLQWLGSVQVGRSSELDNQGTNTALNSTRTAPNPQKDEDVSVLGKLVFTPGGGQKHTITLEHVDKSSEVEAYTGRTTSATSGSVLDLDGTTDMRRSRLSWDGRFRIDSAWADELRATVGVQDSDSREVTHEQRTVSPTQRSRDVTYSEQLWQGVLQAEKTRALGGDWSQKLVYGADVTVSHMDNLVTGTGAPSYERYPLKRFPETRETTTALFVQSEFATDRWSVIPALRYDRFELKPRNDGLYPLDAASLSDSAFSPKLGVIFRPASNWSLFGNLAAGFRAPSPLQLNNYFENPFGNYRTIPNPDLKPETSQTLELGTRGSTHGFQWEAAVFNGRYKDFIEELVAVGGSMFTPADPLTYQAVNRGRVRLHGFELKGHYALGKATNLRVAFGQTQGKDTVTDRPLNSVNPAKLVVGLDHRLGDWKLGAALTHVAKKSTSDIDTSGTPNQFATPAYTTLDLSASWQVTPSTRLSAALRNVTDRKYWEWTNVRGIAAHSPVLDAYTAPGRSLALALVTEF</sequence>
<dbReference type="Gene3D" id="2.40.170.20">
    <property type="entry name" value="TonB-dependent receptor, beta-barrel domain"/>
    <property type="match status" value="1"/>
</dbReference>
<evidence type="ECO:0000256" key="12">
    <source>
        <dbReference type="RuleBase" id="RU003357"/>
    </source>
</evidence>
<dbReference type="InterPro" id="IPR037066">
    <property type="entry name" value="Plug_dom_sf"/>
</dbReference>
<dbReference type="InterPro" id="IPR010949">
    <property type="entry name" value="TonB_Hb/transfer/lactofer_rcpt"/>
</dbReference>
<dbReference type="PANTHER" id="PTHR30069">
    <property type="entry name" value="TONB-DEPENDENT OUTER MEMBRANE RECEPTOR"/>
    <property type="match status" value="1"/>
</dbReference>
<organism evidence="17 18">
    <name type="scientific">Hydrogenophaga electricum</name>
    <dbReference type="NCBI Taxonomy" id="1230953"/>
    <lineage>
        <taxon>Bacteria</taxon>
        <taxon>Pseudomonadati</taxon>
        <taxon>Pseudomonadota</taxon>
        <taxon>Betaproteobacteria</taxon>
        <taxon>Burkholderiales</taxon>
        <taxon>Comamonadaceae</taxon>
        <taxon>Hydrogenophaga</taxon>
    </lineage>
</organism>
<dbReference type="Proteomes" id="UP001156903">
    <property type="component" value="Unassembled WGS sequence"/>
</dbReference>
<proteinExistence type="inferred from homology"/>
<comment type="caution">
    <text evidence="17">The sequence shown here is derived from an EMBL/GenBank/DDBJ whole genome shotgun (WGS) entry which is preliminary data.</text>
</comment>
<dbReference type="Pfam" id="PF00593">
    <property type="entry name" value="TonB_dep_Rec_b-barrel"/>
    <property type="match status" value="1"/>
</dbReference>
<dbReference type="InterPro" id="IPR000531">
    <property type="entry name" value="Beta-barrel_TonB"/>
</dbReference>
<keyword evidence="7 12" id="KW-0798">TonB box</keyword>
<feature type="compositionally biased region" description="Basic and acidic residues" evidence="13">
    <location>
        <begin position="335"/>
        <end position="345"/>
    </location>
</feature>
<keyword evidence="4 11" id="KW-1134">Transmembrane beta strand</keyword>
<dbReference type="Pfam" id="PF07715">
    <property type="entry name" value="Plug"/>
    <property type="match status" value="1"/>
</dbReference>